<keyword evidence="1" id="KW-0812">Transmembrane</keyword>
<feature type="transmembrane region" description="Helical" evidence="1">
    <location>
        <begin position="179"/>
        <end position="200"/>
    </location>
</feature>
<feature type="domain" description="DUF8201" evidence="2">
    <location>
        <begin position="12"/>
        <end position="465"/>
    </location>
</feature>
<reference evidence="3 4" key="1">
    <citation type="submission" date="2024-09" db="EMBL/GenBank/DDBJ databases">
        <title>Laminarin stimulates single cell rates of sulfate reduction while oxygen inhibits transcriptomic activity in coastal marine sediment.</title>
        <authorList>
            <person name="Lindsay M."/>
            <person name="Orcutt B."/>
            <person name="Emerson D."/>
            <person name="Stepanauskas R."/>
            <person name="D'Angelo T."/>
        </authorList>
    </citation>
    <scope>NUCLEOTIDE SEQUENCE [LARGE SCALE GENOMIC DNA]</scope>
    <source>
        <strain evidence="3">SAG AM-311-K15</strain>
    </source>
</reference>
<comment type="caution">
    <text evidence="3">The sequence shown here is derived from an EMBL/GenBank/DDBJ whole genome shotgun (WGS) entry which is preliminary data.</text>
</comment>
<keyword evidence="1" id="KW-1133">Transmembrane helix</keyword>
<evidence type="ECO:0000313" key="3">
    <source>
        <dbReference type="EMBL" id="MFC1851801.1"/>
    </source>
</evidence>
<dbReference type="Proteomes" id="UP001594351">
    <property type="component" value="Unassembled WGS sequence"/>
</dbReference>
<protein>
    <submittedName>
        <fullName evidence="3">LIC_10190 family membrane protein</fullName>
    </submittedName>
</protein>
<dbReference type="InterPro" id="IPR058065">
    <property type="entry name" value="LIC_10190-like"/>
</dbReference>
<feature type="transmembrane region" description="Helical" evidence="1">
    <location>
        <begin position="460"/>
        <end position="481"/>
    </location>
</feature>
<feature type="transmembrane region" description="Helical" evidence="1">
    <location>
        <begin position="94"/>
        <end position="116"/>
    </location>
</feature>
<feature type="transmembrane region" description="Helical" evidence="1">
    <location>
        <begin position="269"/>
        <end position="294"/>
    </location>
</feature>
<dbReference type="Pfam" id="PF26626">
    <property type="entry name" value="DUF8201"/>
    <property type="match status" value="1"/>
</dbReference>
<evidence type="ECO:0000259" key="2">
    <source>
        <dbReference type="Pfam" id="PF26626"/>
    </source>
</evidence>
<keyword evidence="1" id="KW-0472">Membrane</keyword>
<feature type="transmembrane region" description="Helical" evidence="1">
    <location>
        <begin position="431"/>
        <end position="453"/>
    </location>
</feature>
<organism evidence="3 4">
    <name type="scientific">candidate division CSSED10-310 bacterium</name>
    <dbReference type="NCBI Taxonomy" id="2855610"/>
    <lineage>
        <taxon>Bacteria</taxon>
        <taxon>Bacteria division CSSED10-310</taxon>
    </lineage>
</organism>
<proteinExistence type="predicted"/>
<feature type="transmembrane region" description="Helical" evidence="1">
    <location>
        <begin position="404"/>
        <end position="425"/>
    </location>
</feature>
<feature type="transmembrane region" description="Helical" evidence="1">
    <location>
        <begin position="6"/>
        <end position="25"/>
    </location>
</feature>
<feature type="transmembrane region" description="Helical" evidence="1">
    <location>
        <begin position="63"/>
        <end position="82"/>
    </location>
</feature>
<gene>
    <name evidence="3" type="ORF">ACFL27_16540</name>
</gene>
<feature type="transmembrane region" description="Helical" evidence="1">
    <location>
        <begin position="212"/>
        <end position="231"/>
    </location>
</feature>
<name>A0ABV6Z032_UNCC1</name>
<sequence>MMIELITSLSGYFIIACTLEGWGSIPLFRASTQRQVSFFSSNIWLGWCYVLILAQLWHFFLPISWKTSLSVMVIGLCSFIFSKRKLLLTVTENGHGWGVFAMKMTVLVGLVSLITWRAMLSPTLYDSGLYHFTAIRWLNEYPLVPGLGNLHTRLAFNQSFFCYPALLNVYPYFMKGANVAVSSLLIFVLAESLHLCWLSISTGLKKIIYSRLFLQLFLPILLLTPLKWSLSSPAPDYASFLVQIILMYHFLKFLEAASDSREEGYEIHFIIIIALTLITLKLSNAAFSLVLVLSMVSGKIFKSRKVTLQAGKNFLSQLAYMVFLAGGIIIIWCARGAMISGYPLYPSSFAALDVDWKVPWYKITSDRRWIYSWARQPQKYPKEVLRSWQWLKPWLKRHKKSANVAYPFYIFCVALMINVVMIVVTGIRRKIWPDFSCWMGIIPCLAGIGFWFFTAPDPRFVGSLVWISSFLALLPLSFYLPLESIKYGTIILLLLSVIAGRDLYLTFPTFRFEKIREVSCKEFTTESGLTVYVPLNTDLCWDSPLPCSPYSKDSLHLRGHKITSGFRIIPVE</sequence>
<accession>A0ABV6Z032</accession>
<keyword evidence="4" id="KW-1185">Reference proteome</keyword>
<dbReference type="EMBL" id="JBHPBY010000226">
    <property type="protein sequence ID" value="MFC1851801.1"/>
    <property type="molecule type" value="Genomic_DNA"/>
</dbReference>
<evidence type="ECO:0000313" key="4">
    <source>
        <dbReference type="Proteomes" id="UP001594351"/>
    </source>
</evidence>
<dbReference type="InterPro" id="IPR058514">
    <property type="entry name" value="DUF8201"/>
</dbReference>
<feature type="transmembrane region" description="Helical" evidence="1">
    <location>
        <begin position="314"/>
        <end position="334"/>
    </location>
</feature>
<evidence type="ECO:0000256" key="1">
    <source>
        <dbReference type="SAM" id="Phobius"/>
    </source>
</evidence>
<dbReference type="NCBIfam" id="NF047510">
    <property type="entry name" value="LIC_10190_fam"/>
    <property type="match status" value="1"/>
</dbReference>
<feature type="transmembrane region" description="Helical" evidence="1">
    <location>
        <begin position="237"/>
        <end position="257"/>
    </location>
</feature>
<feature type="transmembrane region" description="Helical" evidence="1">
    <location>
        <begin position="37"/>
        <end position="57"/>
    </location>
</feature>
<feature type="transmembrane region" description="Helical" evidence="1">
    <location>
        <begin position="487"/>
        <end position="507"/>
    </location>
</feature>